<evidence type="ECO:0000313" key="3">
    <source>
        <dbReference type="EMBL" id="CAB4963484.1"/>
    </source>
</evidence>
<dbReference type="EMBL" id="CAFBNR010000032">
    <property type="protein sequence ID" value="CAB4963484.1"/>
    <property type="molecule type" value="Genomic_DNA"/>
</dbReference>
<evidence type="ECO:0000313" key="2">
    <source>
        <dbReference type="EMBL" id="CAB4903222.1"/>
    </source>
</evidence>
<organism evidence="2">
    <name type="scientific">freshwater metagenome</name>
    <dbReference type="NCBI Taxonomy" id="449393"/>
    <lineage>
        <taxon>unclassified sequences</taxon>
        <taxon>metagenomes</taxon>
        <taxon>ecological metagenomes</taxon>
    </lineage>
</organism>
<dbReference type="EMBL" id="CAFBMJ010000048">
    <property type="protein sequence ID" value="CAB4903222.1"/>
    <property type="molecule type" value="Genomic_DNA"/>
</dbReference>
<keyword evidence="1" id="KW-0472">Membrane</keyword>
<keyword evidence="1" id="KW-0812">Transmembrane</keyword>
<accession>A0A6J7G4A6</accession>
<feature type="transmembrane region" description="Helical" evidence="1">
    <location>
        <begin position="6"/>
        <end position="27"/>
    </location>
</feature>
<keyword evidence="1" id="KW-1133">Transmembrane helix</keyword>
<evidence type="ECO:0000256" key="1">
    <source>
        <dbReference type="SAM" id="Phobius"/>
    </source>
</evidence>
<reference evidence="2" key="1">
    <citation type="submission" date="2020-05" db="EMBL/GenBank/DDBJ databases">
        <authorList>
            <person name="Chiriac C."/>
            <person name="Salcher M."/>
            <person name="Ghai R."/>
            <person name="Kavagutti S V."/>
        </authorList>
    </citation>
    <scope>NUCLEOTIDE SEQUENCE</scope>
</reference>
<name>A0A6J7G4A6_9ZZZZ</name>
<dbReference type="AlphaFoldDB" id="A0A6J7G4A6"/>
<gene>
    <name evidence="2" type="ORF">UFOPK3573_00758</name>
    <name evidence="3" type="ORF">UFOPK3879_00795</name>
</gene>
<proteinExistence type="predicted"/>
<sequence length="44" mass="4819">MDHLGFIAVVYGVTFAVITTLVVRTVVQGRDLASKVADKDKPWT</sequence>
<protein>
    <submittedName>
        <fullName evidence="2">Unannotated protein</fullName>
    </submittedName>
</protein>